<dbReference type="Gene3D" id="3.30.30.80">
    <property type="entry name" value="probable RNA-binding protein from clostridium symbiosum atcc 14940"/>
    <property type="match status" value="1"/>
</dbReference>
<dbReference type="Pfam" id="PF03961">
    <property type="entry name" value="FapA"/>
    <property type="match status" value="1"/>
</dbReference>
<dbReference type="EMBL" id="SWBM01000005">
    <property type="protein sequence ID" value="TKC15344.1"/>
    <property type="molecule type" value="Genomic_DNA"/>
</dbReference>
<dbReference type="RefSeq" id="WP_136832951.1">
    <property type="nucleotide sequence ID" value="NZ_SWBM01000005.1"/>
</dbReference>
<dbReference type="AlphaFoldDB" id="A0A4U1D019"/>
<dbReference type="Pfam" id="PF20250">
    <property type="entry name" value="FapA_N"/>
    <property type="match status" value="1"/>
</dbReference>
<dbReference type="InterPro" id="IPR038247">
    <property type="entry name" value="Jag_N_dom_sf"/>
</dbReference>
<accession>A0A4U1D019</accession>
<dbReference type="PANTHER" id="PTHR38032:SF1">
    <property type="entry name" value="RNA-BINDING PROTEIN KHPB N-TERMINAL DOMAIN-CONTAINING PROTEIN"/>
    <property type="match status" value="1"/>
</dbReference>
<organism evidence="2 3">
    <name type="scientific">Robertmurraya kyonggiensis</name>
    <dbReference type="NCBI Taxonomy" id="1037680"/>
    <lineage>
        <taxon>Bacteria</taxon>
        <taxon>Bacillati</taxon>
        <taxon>Bacillota</taxon>
        <taxon>Bacilli</taxon>
        <taxon>Bacillales</taxon>
        <taxon>Bacillaceae</taxon>
        <taxon>Robertmurraya</taxon>
    </lineage>
</organism>
<dbReference type="InterPro" id="IPR032782">
    <property type="entry name" value="KhpB_N"/>
</dbReference>
<reference evidence="2 3" key="1">
    <citation type="journal article" date="2011" name="J. Microbiol.">
        <title>Bacillus kyonggiensis sp. nov., isolated from soil of a lettuce field.</title>
        <authorList>
            <person name="Dong K."/>
            <person name="Lee S."/>
        </authorList>
    </citation>
    <scope>NUCLEOTIDE SEQUENCE [LARGE SCALE GENOMIC DNA]</scope>
    <source>
        <strain evidence="2 3">NB22</strain>
    </source>
</reference>
<dbReference type="Proteomes" id="UP000307756">
    <property type="component" value="Unassembled WGS sequence"/>
</dbReference>
<dbReference type="OrthoDB" id="1279at2"/>
<keyword evidence="3" id="KW-1185">Reference proteome</keyword>
<protein>
    <submittedName>
        <fullName evidence="2">DUF342 domain-containing protein</fullName>
    </submittedName>
</protein>
<dbReference type="InterPro" id="IPR046866">
    <property type="entry name" value="FapA_N"/>
</dbReference>
<evidence type="ECO:0000313" key="2">
    <source>
        <dbReference type="EMBL" id="TKC15344.1"/>
    </source>
</evidence>
<dbReference type="InterPro" id="IPR005646">
    <property type="entry name" value="FapA"/>
</dbReference>
<evidence type="ECO:0000259" key="1">
    <source>
        <dbReference type="SMART" id="SM01245"/>
    </source>
</evidence>
<name>A0A4U1D019_9BACI</name>
<proteinExistence type="predicted"/>
<dbReference type="SMART" id="SM01245">
    <property type="entry name" value="Jag_N"/>
    <property type="match status" value="1"/>
</dbReference>
<gene>
    <name evidence="2" type="ORF">FA727_18115</name>
</gene>
<dbReference type="Pfam" id="PF14804">
    <property type="entry name" value="Jag_N"/>
    <property type="match status" value="1"/>
</dbReference>
<comment type="caution">
    <text evidence="2">The sequence shown here is derived from an EMBL/GenBank/DDBJ whole genome shotgun (WGS) entry which is preliminary data.</text>
</comment>
<dbReference type="PANTHER" id="PTHR38032">
    <property type="entry name" value="POLYMERASE-RELATED"/>
    <property type="match status" value="1"/>
</dbReference>
<feature type="domain" description="RNA-binding protein KhpB N-terminal" evidence="1">
    <location>
        <begin position="6"/>
        <end position="57"/>
    </location>
</feature>
<dbReference type="InterPro" id="IPR046865">
    <property type="entry name" value="FapA_b_solenoid"/>
</dbReference>
<evidence type="ECO:0000313" key="3">
    <source>
        <dbReference type="Proteomes" id="UP000307756"/>
    </source>
</evidence>
<sequence>MGQSILSRGKDIKEAIQQGLDILGTKQEQVAIEIIQQESKGFMRLRSKEAVVKLTKLEEEGLKVIEDAFEVSLQEIEHSISKVLENIEQVPYSPEVTDLFKREQGSFITQDKVGKVWIKDGRIYCEPTELKYPTITVCKEIKLLKNGELVKGTAVATKDDQFEIETIEETVEPSWEITMDAQRLNVFLHVKPGLRKTYKVKDVEPDFHINIEAEEKIEVINNLEYKGILEELEELRVIHGFNHNEIVKAVNTEKPGQFIIATGIAPKDGENGRIEILTETKNRVGPKERADGSLDFREVKEIPTVQKGQVIALVHMQKPGLPGATVTNEPIPPKPTFPLTIHTGKGVSLIENGTKIVATESGRPVIEGKGLLTKVSIMQKLVHPGDINFTSGNLRFKGDIDVLGNVEDGMLVEADGQISIYRNVFSSTVTSRETVIVSGNSINSTISAGQQNVFASELIFILTQIQEQMVAMNASIKQLMNLPAFKTTDFARKGLLSLIKILVEKKFKSLIISVKQFSELTKSGGQLLSSELVMLEEQLRLCFLSSISNEYHSIEGLSSLLKRIEEMIEKHDPEKDKDCLVEMKYAHNSLIFSGGDVLINGQGCYNSKIHAGGNLVIHGVLRGGEVYARLGVIIKEAGSDGGVVSKIMVPSNGKIKIGLAKEGTVIQIGKAKYTFQKEQRDITARLDENERIVF</sequence>